<protein>
    <submittedName>
        <fullName evidence="1">Uncharacterized protein</fullName>
    </submittedName>
</protein>
<proteinExistence type="predicted"/>
<dbReference type="EMBL" id="CM056744">
    <property type="protein sequence ID" value="KAJ8666200.1"/>
    <property type="molecule type" value="Genomic_DNA"/>
</dbReference>
<sequence>MDCPISDVDAFIFEGYLCELKKALRSVNRPLAQICKKVETDLEMNHREAVSTLTLRILSQKKLGNLYHVQKLKYLNFEVTVSKPNNVVSMSDGSIVEIQDLICSSLQVDATKVYLLGQKLEMFLVIEICEAKNNPIWENPFVLVPTTFLKPQTGDSIVRYPSPPYSYDDTVSLQGFVESQAIPPPSWEEKKCIIHNVAANHQVGLQMLTAIRATKKTQKKRSKAMINQQEKNLVPLSTMVTKVREQNNVTWARNKPQAALLGPNLAAPQTNAPPTNSGEHVNETATQNLSMDSVASVDVAQNISIEQIETDTSNISEPQNNIQYVVMSKDDFLGVIAHLEFKIPQIIGKVIEQKVIPRFDTVDENMKQLTNIAVERSLNKNNILTFDKLKNLHNLSLPLLTSDQFLIFDYNIRANTQEIRSNLKKFIISTTSNVPDCMDNVKFVVERFISNEILCRYTSQRPKKDPKTNKVKPIFKMTAFSSCLFESFLHVYTVDGKPKITDKVYFKGVGNLINIARTIVAKSDLSVTAPSTDDGLPEEEEESV</sequence>
<gene>
    <name evidence="1" type="ORF">QAD02_007862</name>
</gene>
<evidence type="ECO:0000313" key="1">
    <source>
        <dbReference type="EMBL" id="KAJ8666200.1"/>
    </source>
</evidence>
<keyword evidence="2" id="KW-1185">Reference proteome</keyword>
<dbReference type="Proteomes" id="UP001239111">
    <property type="component" value="Chromosome 4"/>
</dbReference>
<evidence type="ECO:0000313" key="2">
    <source>
        <dbReference type="Proteomes" id="UP001239111"/>
    </source>
</evidence>
<name>A0ACC2N4U4_9HYME</name>
<reference evidence="1" key="1">
    <citation type="submission" date="2023-04" db="EMBL/GenBank/DDBJ databases">
        <title>A chromosome-level genome assembly of the parasitoid wasp Eretmocerus hayati.</title>
        <authorList>
            <person name="Zhong Y."/>
            <person name="Liu S."/>
            <person name="Liu Y."/>
        </authorList>
    </citation>
    <scope>NUCLEOTIDE SEQUENCE</scope>
    <source>
        <strain evidence="1">ZJU_SS_LIU_2023</strain>
    </source>
</reference>
<organism evidence="1 2">
    <name type="scientific">Eretmocerus hayati</name>
    <dbReference type="NCBI Taxonomy" id="131215"/>
    <lineage>
        <taxon>Eukaryota</taxon>
        <taxon>Metazoa</taxon>
        <taxon>Ecdysozoa</taxon>
        <taxon>Arthropoda</taxon>
        <taxon>Hexapoda</taxon>
        <taxon>Insecta</taxon>
        <taxon>Pterygota</taxon>
        <taxon>Neoptera</taxon>
        <taxon>Endopterygota</taxon>
        <taxon>Hymenoptera</taxon>
        <taxon>Apocrita</taxon>
        <taxon>Proctotrupomorpha</taxon>
        <taxon>Chalcidoidea</taxon>
        <taxon>Aphelinidae</taxon>
        <taxon>Aphelininae</taxon>
        <taxon>Eretmocerus</taxon>
    </lineage>
</organism>
<comment type="caution">
    <text evidence="1">The sequence shown here is derived from an EMBL/GenBank/DDBJ whole genome shotgun (WGS) entry which is preliminary data.</text>
</comment>
<accession>A0ACC2N4U4</accession>